<gene>
    <name evidence="2" type="ORF">B5V03_02010</name>
</gene>
<dbReference type="GO" id="GO:0003824">
    <property type="term" value="F:catalytic activity"/>
    <property type="evidence" value="ECO:0007669"/>
    <property type="project" value="InterPro"/>
</dbReference>
<dbReference type="PANTHER" id="PTHR43798">
    <property type="entry name" value="MONOACYLGLYCEROL LIPASE"/>
    <property type="match status" value="1"/>
</dbReference>
<reference evidence="2 3" key="1">
    <citation type="submission" date="2017-03" db="EMBL/GenBank/DDBJ databases">
        <authorList>
            <person name="Safronova V.I."/>
            <person name="Sazanova A.L."/>
            <person name="Chirak E.R."/>
        </authorList>
    </citation>
    <scope>NUCLEOTIDE SEQUENCE [LARGE SCALE GENOMIC DNA]</scope>
    <source>
        <strain evidence="2 3">Opo-243</strain>
    </source>
</reference>
<sequence length="295" mass="32623">MSEYTEQSTSRFIQTKNWKIHYNEAGKGHPLIFLHGTGPGATGWSNFHQNIRLASKYRMLMVDCPGWGRSDELKPGGPRSDVLAEAVHEMMDALNIEKAALVGNSMGGMIAAEFATRYPERMSHYISMGAGVIAPPLLTAGGLSEGIRVLVEVYRDPTPENFKRLVQVMVYDSSYATDALMKQRSDAALANRKHLTNWLEGFANWRPIPNPQLVPKLMELKVPALFIHGKDDRTVHWENSLRAVGIIPNARLVLLNRCGHWAQLEHAREFEALIDNFVSQSDNFGAAGTGAGVGG</sequence>
<dbReference type="OrthoDB" id="9799612at2"/>
<proteinExistence type="predicted"/>
<dbReference type="PANTHER" id="PTHR43798:SF33">
    <property type="entry name" value="HYDROLASE, PUTATIVE (AFU_ORTHOLOGUE AFUA_2G14860)-RELATED"/>
    <property type="match status" value="1"/>
</dbReference>
<dbReference type="Proteomes" id="UP000290819">
    <property type="component" value="Unassembled WGS sequence"/>
</dbReference>
<dbReference type="Gene3D" id="3.40.50.1820">
    <property type="entry name" value="alpha/beta hydrolase"/>
    <property type="match status" value="1"/>
</dbReference>
<dbReference type="AlphaFoldDB" id="A0A4Q1VS27"/>
<name>A0A4Q1VS27_9BRAD</name>
<protein>
    <recommendedName>
        <fullName evidence="1">AB hydrolase-1 domain-containing protein</fullName>
    </recommendedName>
</protein>
<evidence type="ECO:0000313" key="3">
    <source>
        <dbReference type="Proteomes" id="UP000290819"/>
    </source>
</evidence>
<dbReference type="Pfam" id="PF00561">
    <property type="entry name" value="Abhydrolase_1"/>
    <property type="match status" value="1"/>
</dbReference>
<dbReference type="RefSeq" id="WP_129267584.1">
    <property type="nucleotide sequence ID" value="NZ_MZXW01000004.1"/>
</dbReference>
<dbReference type="InterPro" id="IPR000639">
    <property type="entry name" value="Epox_hydrolase-like"/>
</dbReference>
<dbReference type="PRINTS" id="PR00111">
    <property type="entry name" value="ABHYDROLASE"/>
</dbReference>
<dbReference type="InterPro" id="IPR050266">
    <property type="entry name" value="AB_hydrolase_sf"/>
</dbReference>
<dbReference type="SUPFAM" id="SSF53474">
    <property type="entry name" value="alpha/beta-Hydrolases"/>
    <property type="match status" value="1"/>
</dbReference>
<feature type="domain" description="AB hydrolase-1" evidence="1">
    <location>
        <begin position="30"/>
        <end position="267"/>
    </location>
</feature>
<dbReference type="InterPro" id="IPR029058">
    <property type="entry name" value="AB_hydrolase_fold"/>
</dbReference>
<accession>A0A4Q1VS27</accession>
<dbReference type="PRINTS" id="PR00412">
    <property type="entry name" value="EPOXHYDRLASE"/>
</dbReference>
<comment type="caution">
    <text evidence="2">The sequence shown here is derived from an EMBL/GenBank/DDBJ whole genome shotgun (WGS) entry which is preliminary data.</text>
</comment>
<organism evidence="2 3">
    <name type="scientific">Bradyrhizobium betae</name>
    <dbReference type="NCBI Taxonomy" id="244734"/>
    <lineage>
        <taxon>Bacteria</taxon>
        <taxon>Pseudomonadati</taxon>
        <taxon>Pseudomonadota</taxon>
        <taxon>Alphaproteobacteria</taxon>
        <taxon>Hyphomicrobiales</taxon>
        <taxon>Nitrobacteraceae</taxon>
        <taxon>Bradyrhizobium</taxon>
    </lineage>
</organism>
<dbReference type="GO" id="GO:0016020">
    <property type="term" value="C:membrane"/>
    <property type="evidence" value="ECO:0007669"/>
    <property type="project" value="TreeGrafter"/>
</dbReference>
<evidence type="ECO:0000313" key="2">
    <source>
        <dbReference type="EMBL" id="RXT54240.1"/>
    </source>
</evidence>
<dbReference type="EMBL" id="MZXW01000004">
    <property type="protein sequence ID" value="RXT54240.1"/>
    <property type="molecule type" value="Genomic_DNA"/>
</dbReference>
<dbReference type="InterPro" id="IPR000073">
    <property type="entry name" value="AB_hydrolase_1"/>
</dbReference>
<evidence type="ECO:0000259" key="1">
    <source>
        <dbReference type="Pfam" id="PF00561"/>
    </source>
</evidence>
<keyword evidence="3" id="KW-1185">Reference proteome</keyword>